<feature type="region of interest" description="Disordered" evidence="1">
    <location>
        <begin position="1"/>
        <end position="32"/>
    </location>
</feature>
<dbReference type="Proteomes" id="UP000018440">
    <property type="component" value="Unassembled WGS sequence"/>
</dbReference>
<gene>
    <name evidence="2" type="ORF">F955_02753</name>
</gene>
<sequence length="32" mass="3567">MAQRQIKLGAFIPTTSQHAAGWRHPASQPQDH</sequence>
<dbReference type="EMBL" id="APPQ01000030">
    <property type="protein sequence ID" value="ENV43357.1"/>
    <property type="molecule type" value="Genomic_DNA"/>
</dbReference>
<protein>
    <recommendedName>
        <fullName evidence="4">Luciferase-like domain-containing protein</fullName>
    </recommendedName>
</protein>
<comment type="caution">
    <text evidence="2">The sequence shown here is derived from an EMBL/GenBank/DDBJ whole genome shotgun (WGS) entry which is preliminary data.</text>
</comment>
<dbReference type="AlphaFoldDB" id="N8Z2N3"/>
<organism evidence="2 3">
    <name type="scientific">Acinetobacter schindleri CIP 107287</name>
    <dbReference type="NCBI Taxonomy" id="1217988"/>
    <lineage>
        <taxon>Bacteria</taxon>
        <taxon>Pseudomonadati</taxon>
        <taxon>Pseudomonadota</taxon>
        <taxon>Gammaproteobacteria</taxon>
        <taxon>Moraxellales</taxon>
        <taxon>Moraxellaceae</taxon>
        <taxon>Acinetobacter</taxon>
    </lineage>
</organism>
<proteinExistence type="predicted"/>
<evidence type="ECO:0008006" key="4">
    <source>
        <dbReference type="Google" id="ProtNLM"/>
    </source>
</evidence>
<reference evidence="2 3" key="1">
    <citation type="submission" date="2013-02" db="EMBL/GenBank/DDBJ databases">
        <title>The Genome Sequence of Acinetobacter schindleri CIP 107287.</title>
        <authorList>
            <consortium name="The Broad Institute Genome Sequencing Platform"/>
            <consortium name="The Broad Institute Genome Sequencing Center for Infectious Disease"/>
            <person name="Cerqueira G."/>
            <person name="Feldgarden M."/>
            <person name="Courvalin P."/>
            <person name="Perichon B."/>
            <person name="Grillot-Courvalin C."/>
            <person name="Clermont D."/>
            <person name="Rocha E."/>
            <person name="Yoon E.-J."/>
            <person name="Nemec A."/>
            <person name="Walker B."/>
            <person name="Young S.K."/>
            <person name="Zeng Q."/>
            <person name="Gargeya S."/>
            <person name="Fitzgerald M."/>
            <person name="Haas B."/>
            <person name="Abouelleil A."/>
            <person name="Alvarado L."/>
            <person name="Arachchi H.M."/>
            <person name="Berlin A.M."/>
            <person name="Chapman S.B."/>
            <person name="Dewar J."/>
            <person name="Goldberg J."/>
            <person name="Griggs A."/>
            <person name="Gujja S."/>
            <person name="Hansen M."/>
            <person name="Howarth C."/>
            <person name="Imamovic A."/>
            <person name="Larimer J."/>
            <person name="McCowan C."/>
            <person name="Murphy C."/>
            <person name="Neiman D."/>
            <person name="Pearson M."/>
            <person name="Priest M."/>
            <person name="Roberts A."/>
            <person name="Saif S."/>
            <person name="Shea T."/>
            <person name="Sisk P."/>
            <person name="Sykes S."/>
            <person name="Wortman J."/>
            <person name="Nusbaum C."/>
            <person name="Birren B."/>
        </authorList>
    </citation>
    <scope>NUCLEOTIDE SEQUENCE [LARGE SCALE GENOMIC DNA]</scope>
    <source>
        <strain evidence="2 3">CIP 107287</strain>
    </source>
</reference>
<name>N8Z2N3_9GAMM</name>
<evidence type="ECO:0000256" key="1">
    <source>
        <dbReference type="SAM" id="MobiDB-lite"/>
    </source>
</evidence>
<evidence type="ECO:0000313" key="2">
    <source>
        <dbReference type="EMBL" id="ENV43357.1"/>
    </source>
</evidence>
<dbReference type="HOGENOM" id="CLU_3387638_0_0_6"/>
<accession>N8Z2N3</accession>
<evidence type="ECO:0000313" key="3">
    <source>
        <dbReference type="Proteomes" id="UP000018440"/>
    </source>
</evidence>